<keyword evidence="7 8" id="KW-0998">Cell outer membrane</keyword>
<dbReference type="InterPro" id="IPR012910">
    <property type="entry name" value="Plug_dom"/>
</dbReference>
<accession>F3PRR1</accession>
<dbReference type="PANTHER" id="PTHR30069:SF29">
    <property type="entry name" value="HEMOGLOBIN AND HEMOGLOBIN-HAPTOGLOBIN-BINDING PROTEIN 1-RELATED"/>
    <property type="match status" value="1"/>
</dbReference>
<evidence type="ECO:0000259" key="9">
    <source>
        <dbReference type="Pfam" id="PF07715"/>
    </source>
</evidence>
<evidence type="ECO:0000256" key="3">
    <source>
        <dbReference type="ARBA" id="ARBA00022452"/>
    </source>
</evidence>
<organism evidence="10 11">
    <name type="scientific">Bacteroides fluxus YIT 12057</name>
    <dbReference type="NCBI Taxonomy" id="763034"/>
    <lineage>
        <taxon>Bacteria</taxon>
        <taxon>Pseudomonadati</taxon>
        <taxon>Bacteroidota</taxon>
        <taxon>Bacteroidia</taxon>
        <taxon>Bacteroidales</taxon>
        <taxon>Bacteroidaceae</taxon>
        <taxon>Bacteroides</taxon>
    </lineage>
</organism>
<dbReference type="NCBIfam" id="TIGR04057">
    <property type="entry name" value="SusC_RagA_signa"/>
    <property type="match status" value="1"/>
</dbReference>
<dbReference type="InterPro" id="IPR023997">
    <property type="entry name" value="TonB-dep_OMP_SusC/RagA_CS"/>
</dbReference>
<dbReference type="SUPFAM" id="SSF56935">
    <property type="entry name" value="Porins"/>
    <property type="match status" value="1"/>
</dbReference>
<dbReference type="GO" id="GO:0044718">
    <property type="term" value="P:siderophore transmembrane transport"/>
    <property type="evidence" value="ECO:0007669"/>
    <property type="project" value="TreeGrafter"/>
</dbReference>
<proteinExistence type="inferred from homology"/>
<dbReference type="Proteomes" id="UP000003416">
    <property type="component" value="Unassembled WGS sequence"/>
</dbReference>
<dbReference type="AlphaFoldDB" id="F3PRR1"/>
<dbReference type="GO" id="GO:0015344">
    <property type="term" value="F:siderophore uptake transmembrane transporter activity"/>
    <property type="evidence" value="ECO:0007669"/>
    <property type="project" value="TreeGrafter"/>
</dbReference>
<dbReference type="FunFam" id="2.170.130.10:FF:000008">
    <property type="entry name" value="SusC/RagA family TonB-linked outer membrane protein"/>
    <property type="match status" value="1"/>
</dbReference>
<dbReference type="eggNOG" id="COG4771">
    <property type="taxonomic scope" value="Bacteria"/>
</dbReference>
<keyword evidence="5" id="KW-0732">Signal</keyword>
<name>F3PRR1_9BACE</name>
<comment type="subcellular location">
    <subcellularLocation>
        <location evidence="1 8">Cell outer membrane</location>
        <topology evidence="1 8">Multi-pass membrane protein</topology>
    </subcellularLocation>
</comment>
<reference evidence="10 11" key="1">
    <citation type="submission" date="2011-02" db="EMBL/GenBank/DDBJ databases">
        <authorList>
            <person name="Weinstock G."/>
            <person name="Sodergren E."/>
            <person name="Clifton S."/>
            <person name="Fulton L."/>
            <person name="Fulton B."/>
            <person name="Courtney L."/>
            <person name="Fronick C."/>
            <person name="Harrison M."/>
            <person name="Strong C."/>
            <person name="Farmer C."/>
            <person name="Delahaunty K."/>
            <person name="Markovic C."/>
            <person name="Hall O."/>
            <person name="Minx P."/>
            <person name="Tomlinson C."/>
            <person name="Mitreva M."/>
            <person name="Hou S."/>
            <person name="Chen J."/>
            <person name="Wollam A."/>
            <person name="Pepin K.H."/>
            <person name="Johnson M."/>
            <person name="Bhonagiri V."/>
            <person name="Zhang X."/>
            <person name="Suruliraj S."/>
            <person name="Warren W."/>
            <person name="Chinwalla A."/>
            <person name="Mardis E.R."/>
            <person name="Wilson R.K."/>
        </authorList>
    </citation>
    <scope>NUCLEOTIDE SEQUENCE [LARGE SCALE GENOMIC DNA]</scope>
    <source>
        <strain evidence="10 11">YIT 12057</strain>
    </source>
</reference>
<feature type="domain" description="TonB-dependent receptor plug" evidence="9">
    <location>
        <begin position="40"/>
        <end position="160"/>
    </location>
</feature>
<evidence type="ECO:0000256" key="2">
    <source>
        <dbReference type="ARBA" id="ARBA00022448"/>
    </source>
</evidence>
<evidence type="ECO:0000313" key="10">
    <source>
        <dbReference type="EMBL" id="EGF58112.1"/>
    </source>
</evidence>
<dbReference type="HOGENOM" id="CLU_004317_0_1_10"/>
<dbReference type="PROSITE" id="PS52016">
    <property type="entry name" value="TONB_DEPENDENT_REC_3"/>
    <property type="match status" value="1"/>
</dbReference>
<keyword evidence="3 8" id="KW-1134">Transmembrane beta strand</keyword>
<dbReference type="GO" id="GO:0009279">
    <property type="term" value="C:cell outer membrane"/>
    <property type="evidence" value="ECO:0007669"/>
    <property type="project" value="UniProtKB-SubCell"/>
</dbReference>
<dbReference type="GeneID" id="86049089"/>
<keyword evidence="10" id="KW-0675">Receptor</keyword>
<comment type="caution">
    <text evidence="10">The sequence shown here is derived from an EMBL/GenBank/DDBJ whole genome shotgun (WGS) entry which is preliminary data.</text>
</comment>
<protein>
    <submittedName>
        <fullName evidence="10">TonB-dependent receptor plug domain protein</fullName>
    </submittedName>
</protein>
<dbReference type="InterPro" id="IPR036942">
    <property type="entry name" value="Beta-barrel_TonB_sf"/>
</dbReference>
<dbReference type="Gene3D" id="2.170.130.10">
    <property type="entry name" value="TonB-dependent receptor, plug domain"/>
    <property type="match status" value="1"/>
</dbReference>
<dbReference type="PANTHER" id="PTHR30069">
    <property type="entry name" value="TONB-DEPENDENT OUTER MEMBRANE RECEPTOR"/>
    <property type="match status" value="1"/>
</dbReference>
<dbReference type="STRING" id="763034.HMPREF9446_01413"/>
<dbReference type="Gene3D" id="2.40.170.20">
    <property type="entry name" value="TonB-dependent receptor, beta-barrel domain"/>
    <property type="match status" value="1"/>
</dbReference>
<evidence type="ECO:0000256" key="4">
    <source>
        <dbReference type="ARBA" id="ARBA00022692"/>
    </source>
</evidence>
<comment type="similarity">
    <text evidence="8">Belongs to the TonB-dependent receptor family.</text>
</comment>
<dbReference type="InterPro" id="IPR037066">
    <property type="entry name" value="Plug_dom_sf"/>
</dbReference>
<keyword evidence="2 8" id="KW-0813">Transport</keyword>
<keyword evidence="11" id="KW-1185">Reference proteome</keyword>
<evidence type="ECO:0000256" key="5">
    <source>
        <dbReference type="ARBA" id="ARBA00022729"/>
    </source>
</evidence>
<dbReference type="NCBIfam" id="TIGR04056">
    <property type="entry name" value="OMP_RagA_SusC"/>
    <property type="match status" value="1"/>
</dbReference>
<evidence type="ECO:0000256" key="7">
    <source>
        <dbReference type="ARBA" id="ARBA00023237"/>
    </source>
</evidence>
<sequence>MQTQEVAIKANLKVIMKSDSEMLDEVMVVAYGTAKKSSFTGAASSVKGDKALKDVPVVSFEQALQGSTPGVTVNSTSGQPGAALSIRVRGTGSMNASNNPLYVIDGVPVASGDIAVSGVTGDSKSFNVMASLNPEDIENITILKDAAAASLYGSRAANGVILITTKRGKEGKTKLNFKASWGVSDWAVENYKTVNGDQQHELAYEAFYNEAILYKNASEEDAHAYAKSWTEAYVPKKDSYADWKGAAFNKHGNSQNYEFSAQGGSEKTTFYASLAYKKEEGMVKTSNLESYLGRVNATHKSADERTQMGVNLSFSKQESEVTSEGTAYANPFFMTNYAYMPNTPIYNEDGSYNEGGILAALKLPNIIKDQGLDKNTSAVIRSFNSLWASYRIIEGLTLKQTLSYDFIFNESTTYWPSTSNNGEVHKGLMIKIPYQFHNLYSSTILNYIKTFGGKHNVDALIGWDVDDRSTRYVQAVGSGYPNDKLPELENSSTPKTASSGYSDDKLLSFLSRFNYDYDGKYYASGTFRRDGSSRLGSNKRWGNFWSASAAWRISQEAFMESTADIITDLKIRASYGVNGTLPSQYYEHLSLFGNGYNYQDNPGSAPSNIANPDLAWEKNNNLNIGFDARLFDRINISFDYYNRDTKDLLQKVPTSMVVGFSSVLKNVGSMNNRGVELDISADVFKDSQIRWNTGLALSHNRNKVTKLYGGQDIISGTTILREGESYYSWWTREWAGVDPETGEEQWVLNTQNEDGSLNKELTKNPAQAQRIVAGKPDPTIVGGWRNSISWKGLELNALFSFTLGGHIMNDAALLYLETDGEAFYTAIGEDQLKRWQKPGDITDVPRRINGYQYARYGSDRHMKSSNHLRLKSLSLSYALPSRLLKTAGISNMRVFVSGSNLLTWAAYKNVDPEQSINGVTSFAFPNTKSFTFGIEVGL</sequence>
<dbReference type="InterPro" id="IPR023996">
    <property type="entry name" value="TonB-dep_OMP_SusC/RagA"/>
</dbReference>
<dbReference type="RefSeq" id="WP_009124640.1">
    <property type="nucleotide sequence ID" value="NZ_GL882623.1"/>
</dbReference>
<keyword evidence="4 8" id="KW-0812">Transmembrane</keyword>
<evidence type="ECO:0000313" key="11">
    <source>
        <dbReference type="Proteomes" id="UP000003416"/>
    </source>
</evidence>
<dbReference type="EMBL" id="AFBN01000025">
    <property type="protein sequence ID" value="EGF58112.1"/>
    <property type="molecule type" value="Genomic_DNA"/>
</dbReference>
<gene>
    <name evidence="10" type="ORF">HMPREF9446_01413</name>
</gene>
<dbReference type="Pfam" id="PF07715">
    <property type="entry name" value="Plug"/>
    <property type="match status" value="1"/>
</dbReference>
<evidence type="ECO:0000256" key="1">
    <source>
        <dbReference type="ARBA" id="ARBA00004571"/>
    </source>
</evidence>
<keyword evidence="6 8" id="KW-0472">Membrane</keyword>
<dbReference type="InterPro" id="IPR039426">
    <property type="entry name" value="TonB-dep_rcpt-like"/>
</dbReference>
<evidence type="ECO:0000256" key="8">
    <source>
        <dbReference type="PROSITE-ProRule" id="PRU01360"/>
    </source>
</evidence>
<evidence type="ECO:0000256" key="6">
    <source>
        <dbReference type="ARBA" id="ARBA00023136"/>
    </source>
</evidence>